<dbReference type="InterPro" id="IPR050588">
    <property type="entry name" value="WNK_Ser-Thr_kinase"/>
</dbReference>
<feature type="region of interest" description="Disordered" evidence="1">
    <location>
        <begin position="35"/>
        <end position="69"/>
    </location>
</feature>
<dbReference type="PANTHER" id="PTHR13902">
    <property type="entry name" value="SERINE/THREONINE-PROTEIN KINASE WNK WITH NO LYSINE -RELATED"/>
    <property type="match status" value="1"/>
</dbReference>
<comment type="caution">
    <text evidence="3">The sequence shown here is derived from an EMBL/GenBank/DDBJ whole genome shotgun (WGS) entry which is preliminary data.</text>
</comment>
<dbReference type="GO" id="GO:0016301">
    <property type="term" value="F:kinase activity"/>
    <property type="evidence" value="ECO:0007669"/>
    <property type="project" value="UniProtKB-KW"/>
</dbReference>
<feature type="domain" description="Serine/threonine-protein kinase WNK CCTL2" evidence="2">
    <location>
        <begin position="75"/>
        <end position="146"/>
    </location>
</feature>
<evidence type="ECO:0000259" key="2">
    <source>
        <dbReference type="Pfam" id="PF24889"/>
    </source>
</evidence>
<evidence type="ECO:0000256" key="1">
    <source>
        <dbReference type="SAM" id="MobiDB-lite"/>
    </source>
</evidence>
<accession>A0ABQ9TER9</accession>
<organism evidence="3 4">
    <name type="scientific">Saguinus oedipus</name>
    <name type="common">Cotton-top tamarin</name>
    <name type="synonym">Oedipomidas oedipus</name>
    <dbReference type="NCBI Taxonomy" id="9490"/>
    <lineage>
        <taxon>Eukaryota</taxon>
        <taxon>Metazoa</taxon>
        <taxon>Chordata</taxon>
        <taxon>Craniata</taxon>
        <taxon>Vertebrata</taxon>
        <taxon>Euteleostomi</taxon>
        <taxon>Mammalia</taxon>
        <taxon>Eutheria</taxon>
        <taxon>Euarchontoglires</taxon>
        <taxon>Primates</taxon>
        <taxon>Haplorrhini</taxon>
        <taxon>Platyrrhini</taxon>
        <taxon>Cebidae</taxon>
        <taxon>Callitrichinae</taxon>
        <taxon>Saguinus</taxon>
    </lineage>
</organism>
<dbReference type="Proteomes" id="UP001266305">
    <property type="component" value="Unassembled WGS sequence"/>
</dbReference>
<protein>
    <submittedName>
        <fullName evidence="3">Serine/threonine-protein kinase wnk3</fullName>
    </submittedName>
</protein>
<reference evidence="3 4" key="1">
    <citation type="submission" date="2023-05" db="EMBL/GenBank/DDBJ databases">
        <title>B98-5 Cell Line De Novo Hybrid Assembly: An Optical Mapping Approach.</title>
        <authorList>
            <person name="Kananen K."/>
            <person name="Auerbach J.A."/>
            <person name="Kautto E."/>
            <person name="Blachly J.S."/>
        </authorList>
    </citation>
    <scope>NUCLEOTIDE SEQUENCE [LARGE SCALE GENOMIC DNA]</scope>
    <source>
        <strain evidence="3">B95-8</strain>
        <tissue evidence="3">Cell line</tissue>
    </source>
</reference>
<dbReference type="EMBL" id="JASSZA010000023">
    <property type="protein sequence ID" value="KAK2083237.1"/>
    <property type="molecule type" value="Genomic_DNA"/>
</dbReference>
<name>A0ABQ9TER9_SAGOE</name>
<sequence>MQANKDILEPVSQPAGVEQQAALLKPDLVRSLNQDVAATKENISSPDNPSGNGKQDRIKQRRASCPRPEKGTKFQLTVLQVSTSGDNMVECQLETHNNKMVTFKFDVDGDVPEDIADYMVEDNFVLESEREKFVEELRAIVGQAQEILHIHFATERAIGVDSITVDSNSNQFVQFQLNVRDSPNKRAYSYLRIHVTKLPVRLMHLCPILANQLRLLIPSPVQ</sequence>
<keyword evidence="4" id="KW-1185">Reference proteome</keyword>
<evidence type="ECO:0000313" key="3">
    <source>
        <dbReference type="EMBL" id="KAK2083237.1"/>
    </source>
</evidence>
<proteinExistence type="predicted"/>
<evidence type="ECO:0000313" key="4">
    <source>
        <dbReference type="Proteomes" id="UP001266305"/>
    </source>
</evidence>
<dbReference type="InterPro" id="IPR056865">
    <property type="entry name" value="CCTL2_WNK"/>
</dbReference>
<dbReference type="Pfam" id="PF24889">
    <property type="entry name" value="CCTL2_WNK"/>
    <property type="match status" value="1"/>
</dbReference>
<keyword evidence="3" id="KW-0418">Kinase</keyword>
<dbReference type="Gene3D" id="3.10.20.90">
    <property type="entry name" value="Phosphatidylinositol 3-kinase Catalytic Subunit, Chain A, domain 1"/>
    <property type="match status" value="1"/>
</dbReference>
<feature type="compositionally biased region" description="Polar residues" evidence="1">
    <location>
        <begin position="35"/>
        <end position="53"/>
    </location>
</feature>
<keyword evidence="3" id="KW-0808">Transferase</keyword>
<gene>
    <name evidence="3" type="primary">WNK3</name>
    <name evidence="3" type="ORF">P7K49_038473</name>
</gene>